<gene>
    <name evidence="2" type="ORF">GCM10011607_04970</name>
</gene>
<dbReference type="EMBL" id="BMII01000003">
    <property type="protein sequence ID" value="GGB47723.1"/>
    <property type="molecule type" value="Genomic_DNA"/>
</dbReference>
<protein>
    <submittedName>
        <fullName evidence="2">Uncharacterized protein</fullName>
    </submittedName>
</protein>
<organism evidence="2 3">
    <name type="scientific">Shewanella inventionis</name>
    <dbReference type="NCBI Taxonomy" id="1738770"/>
    <lineage>
        <taxon>Bacteria</taxon>
        <taxon>Pseudomonadati</taxon>
        <taxon>Pseudomonadota</taxon>
        <taxon>Gammaproteobacteria</taxon>
        <taxon>Alteromonadales</taxon>
        <taxon>Shewanellaceae</taxon>
        <taxon>Shewanella</taxon>
    </lineage>
</organism>
<comment type="caution">
    <text evidence="2">The sequence shown here is derived from an EMBL/GenBank/DDBJ whole genome shotgun (WGS) entry which is preliminary data.</text>
</comment>
<reference evidence="3" key="1">
    <citation type="journal article" date="2019" name="Int. J. Syst. Evol. Microbiol.">
        <title>The Global Catalogue of Microorganisms (GCM) 10K type strain sequencing project: providing services to taxonomists for standard genome sequencing and annotation.</title>
        <authorList>
            <consortium name="The Broad Institute Genomics Platform"/>
            <consortium name="The Broad Institute Genome Sequencing Center for Infectious Disease"/>
            <person name="Wu L."/>
            <person name="Ma J."/>
        </authorList>
    </citation>
    <scope>NUCLEOTIDE SEQUENCE [LARGE SCALE GENOMIC DNA]</scope>
    <source>
        <strain evidence="3">CGMCC 1.15339</strain>
    </source>
</reference>
<keyword evidence="3" id="KW-1185">Reference proteome</keyword>
<dbReference type="Proteomes" id="UP000617555">
    <property type="component" value="Unassembled WGS sequence"/>
</dbReference>
<name>A0ABQ1IQR8_9GAMM</name>
<proteinExistence type="predicted"/>
<feature type="compositionally biased region" description="Basic and acidic residues" evidence="1">
    <location>
        <begin position="1"/>
        <end position="14"/>
    </location>
</feature>
<evidence type="ECO:0000313" key="2">
    <source>
        <dbReference type="EMBL" id="GGB47723.1"/>
    </source>
</evidence>
<feature type="region of interest" description="Disordered" evidence="1">
    <location>
        <begin position="1"/>
        <end position="25"/>
    </location>
</feature>
<evidence type="ECO:0000256" key="1">
    <source>
        <dbReference type="SAM" id="MobiDB-lite"/>
    </source>
</evidence>
<sequence>MNDIRDKNELRADNELPPSNQNNPCLNEQQVAAKKLKVSTSQQLNNAVNA</sequence>
<accession>A0ABQ1IQR8</accession>
<evidence type="ECO:0000313" key="3">
    <source>
        <dbReference type="Proteomes" id="UP000617555"/>
    </source>
</evidence>